<dbReference type="Proteomes" id="UP000678499">
    <property type="component" value="Unassembled WGS sequence"/>
</dbReference>
<feature type="signal peptide" evidence="1">
    <location>
        <begin position="1"/>
        <end position="21"/>
    </location>
</feature>
<gene>
    <name evidence="2" type="ORF">NMOB1V02_LOCUS9793</name>
</gene>
<accession>A0A7R9BV51</accession>
<reference evidence="2" key="1">
    <citation type="submission" date="2020-11" db="EMBL/GenBank/DDBJ databases">
        <authorList>
            <person name="Tran Van P."/>
        </authorList>
    </citation>
    <scope>NUCLEOTIDE SEQUENCE</scope>
</reference>
<proteinExistence type="predicted"/>
<dbReference type="AlphaFoldDB" id="A0A7R9BV51"/>
<feature type="chain" id="PRO_5036403067" evidence="1">
    <location>
        <begin position="22"/>
        <end position="103"/>
    </location>
</feature>
<dbReference type="EMBL" id="CAJPEX010003542">
    <property type="protein sequence ID" value="CAG0922315.1"/>
    <property type="molecule type" value="Genomic_DNA"/>
</dbReference>
<feature type="non-terminal residue" evidence="2">
    <location>
        <position position="1"/>
    </location>
</feature>
<protein>
    <submittedName>
        <fullName evidence="2">Uncharacterized protein</fullName>
    </submittedName>
</protein>
<name>A0A7R9BV51_9CRUS</name>
<keyword evidence="3" id="KW-1185">Reference proteome</keyword>
<sequence>MGLSRVLLAVVLFGCVVCCFSTRTNTELYPRQRRGSDQRLAELEALLTLTKFIKEKQAQEAMFDNIGKRRRRGIILADDGDSVDHIQQIKPEALTQLQNYDMV</sequence>
<evidence type="ECO:0000313" key="3">
    <source>
        <dbReference type="Proteomes" id="UP000678499"/>
    </source>
</evidence>
<keyword evidence="1" id="KW-0732">Signal</keyword>
<dbReference type="EMBL" id="OA885579">
    <property type="protein sequence ID" value="CAD7282163.1"/>
    <property type="molecule type" value="Genomic_DNA"/>
</dbReference>
<evidence type="ECO:0000313" key="2">
    <source>
        <dbReference type="EMBL" id="CAD7282163.1"/>
    </source>
</evidence>
<organism evidence="2">
    <name type="scientific">Notodromas monacha</name>
    <dbReference type="NCBI Taxonomy" id="399045"/>
    <lineage>
        <taxon>Eukaryota</taxon>
        <taxon>Metazoa</taxon>
        <taxon>Ecdysozoa</taxon>
        <taxon>Arthropoda</taxon>
        <taxon>Crustacea</taxon>
        <taxon>Oligostraca</taxon>
        <taxon>Ostracoda</taxon>
        <taxon>Podocopa</taxon>
        <taxon>Podocopida</taxon>
        <taxon>Cypridocopina</taxon>
        <taxon>Cypridoidea</taxon>
        <taxon>Cyprididae</taxon>
        <taxon>Notodromas</taxon>
    </lineage>
</organism>
<evidence type="ECO:0000256" key="1">
    <source>
        <dbReference type="SAM" id="SignalP"/>
    </source>
</evidence>